<dbReference type="GO" id="GO:0005615">
    <property type="term" value="C:extracellular space"/>
    <property type="evidence" value="ECO:0007669"/>
    <property type="project" value="TreeGrafter"/>
</dbReference>
<protein>
    <recommendedName>
        <fullName evidence="2">Lipid-binding serum glycoprotein C-terminal domain-containing protein</fullName>
    </recommendedName>
</protein>
<dbReference type="AlphaFoldDB" id="A0AAD5MAZ8"/>
<dbReference type="PANTHER" id="PTHR10504:SF134">
    <property type="entry name" value="BPI2 DOMAIN-CONTAINING PROTEIN"/>
    <property type="match status" value="1"/>
</dbReference>
<dbReference type="Proteomes" id="UP001196413">
    <property type="component" value="Unassembled WGS sequence"/>
</dbReference>
<accession>A0AAD5MAZ8</accession>
<feature type="domain" description="Lipid-binding serum glycoprotein C-terminal" evidence="2">
    <location>
        <begin position="400"/>
        <end position="606"/>
    </location>
</feature>
<feature type="region of interest" description="Disordered" evidence="1">
    <location>
        <begin position="1"/>
        <end position="20"/>
    </location>
</feature>
<dbReference type="InterPro" id="IPR032942">
    <property type="entry name" value="BPI/LBP/Plunc"/>
</dbReference>
<dbReference type="SMART" id="SM00329">
    <property type="entry name" value="BPI2"/>
    <property type="match status" value="1"/>
</dbReference>
<dbReference type="GO" id="GO:0008289">
    <property type="term" value="F:lipid binding"/>
    <property type="evidence" value="ECO:0007669"/>
    <property type="project" value="InterPro"/>
</dbReference>
<evidence type="ECO:0000313" key="4">
    <source>
        <dbReference type="Proteomes" id="UP001196413"/>
    </source>
</evidence>
<gene>
    <name evidence="3" type="ORF">KIN20_000270</name>
</gene>
<dbReference type="InterPro" id="IPR001124">
    <property type="entry name" value="Lipid-bd_serum_glycop_C"/>
</dbReference>
<evidence type="ECO:0000256" key="1">
    <source>
        <dbReference type="SAM" id="MobiDB-lite"/>
    </source>
</evidence>
<organism evidence="3 4">
    <name type="scientific">Parelaphostrongylus tenuis</name>
    <name type="common">Meningeal worm</name>
    <dbReference type="NCBI Taxonomy" id="148309"/>
    <lineage>
        <taxon>Eukaryota</taxon>
        <taxon>Metazoa</taxon>
        <taxon>Ecdysozoa</taxon>
        <taxon>Nematoda</taxon>
        <taxon>Chromadorea</taxon>
        <taxon>Rhabditida</taxon>
        <taxon>Rhabditina</taxon>
        <taxon>Rhabditomorpha</taxon>
        <taxon>Strongyloidea</taxon>
        <taxon>Metastrongylidae</taxon>
        <taxon>Parelaphostrongylus</taxon>
    </lineage>
</organism>
<dbReference type="PANTHER" id="PTHR10504">
    <property type="entry name" value="BACTERICIDAL PERMEABILITY-INCREASING BPI PROTEIN-RELATED"/>
    <property type="match status" value="1"/>
</dbReference>
<name>A0AAD5MAZ8_PARTN</name>
<dbReference type="Gene3D" id="3.15.10.10">
    <property type="entry name" value="Bactericidal permeability-increasing protein, domain 1"/>
    <property type="match status" value="1"/>
</dbReference>
<dbReference type="EMBL" id="JAHQIW010000051">
    <property type="protein sequence ID" value="KAJ1345681.1"/>
    <property type="molecule type" value="Genomic_DNA"/>
</dbReference>
<evidence type="ECO:0000313" key="3">
    <source>
        <dbReference type="EMBL" id="KAJ1345681.1"/>
    </source>
</evidence>
<comment type="caution">
    <text evidence="3">The sequence shown here is derived from an EMBL/GenBank/DDBJ whole genome shotgun (WGS) entry which is preliminary data.</text>
</comment>
<feature type="region of interest" description="Disordered" evidence="1">
    <location>
        <begin position="281"/>
        <end position="322"/>
    </location>
</feature>
<sequence>MLVKRRASNGAWGDQLPVDGPCATDPPDRSLQLSSEPLVNHPFYATLSLSRARLVVYHHFSPIVAQPAIRVRLNKGVFDQASTIVAGLVEHEGSRITISPSQLCFLEGCVQIHSFRMTSFRQPFRVTFNPYPPNRFIIRIIDFDFFVTGQLSGTIFPLIPLPIFGTVLVYGAGISATTYMDIHRTSNDEPYFRMLSCNIDGGIVDAKVTNMGLITDLVNIKYHEAMSSHSKAQLEIAICMNIFRLTETHFSSRLSRIPRRISISDLFKMFLSPTVTSGVNTGAVRSKRTPSDYYDDLENEEGTPTQTSSFSKAGDHAGEDGSELEKILNEGIRVNLFTTQDITNAFNLDRLQHVWVDLTLLDAGATHNDFSVGMSGAVSNTKTNDVSPYHAPFPFRLPQSPQQRMMEIIISNYTLNSVLYHAHRSNSLMFHVDSRTPGLGSLLKTTCKADEVCLSDQVEELGEAYPNKTLQLTIRTTGPPVVNLQNDMVKMSIDGRCLFFLEDTKRQIGVIPFSAELHVQLRTLPGSLLIARTWITKLTFNKGIEFFGLSARDLDGLRKSTQKALENIANAAVRNGIPLSASQFSIPLQLSDIHISILPSGVFLQANADLYSAFYNHSNFA</sequence>
<dbReference type="SUPFAM" id="SSF55394">
    <property type="entry name" value="Bactericidal permeability-increasing protein, BPI"/>
    <property type="match status" value="2"/>
</dbReference>
<dbReference type="Gene3D" id="3.15.20.10">
    <property type="entry name" value="Bactericidal permeability-increasing protein, domain 2"/>
    <property type="match status" value="1"/>
</dbReference>
<feature type="compositionally biased region" description="Polar residues" evidence="1">
    <location>
        <begin position="302"/>
        <end position="311"/>
    </location>
</feature>
<keyword evidence="4" id="KW-1185">Reference proteome</keyword>
<evidence type="ECO:0000259" key="2">
    <source>
        <dbReference type="SMART" id="SM00329"/>
    </source>
</evidence>
<feature type="compositionally biased region" description="Basic and acidic residues" evidence="1">
    <location>
        <begin position="313"/>
        <end position="322"/>
    </location>
</feature>
<dbReference type="InterPro" id="IPR017943">
    <property type="entry name" value="Bactericidal_perm-incr_a/b_dom"/>
</dbReference>
<proteinExistence type="predicted"/>
<dbReference type="Pfam" id="PF02886">
    <property type="entry name" value="LBP_BPI_CETP_C"/>
    <property type="match status" value="1"/>
</dbReference>
<reference evidence="3" key="1">
    <citation type="submission" date="2021-06" db="EMBL/GenBank/DDBJ databases">
        <title>Parelaphostrongylus tenuis whole genome reference sequence.</title>
        <authorList>
            <person name="Garwood T.J."/>
            <person name="Larsen P.A."/>
            <person name="Fountain-Jones N.M."/>
            <person name="Garbe J.R."/>
            <person name="Macchietto M.G."/>
            <person name="Kania S.A."/>
            <person name="Gerhold R.W."/>
            <person name="Richards J.E."/>
            <person name="Wolf T.M."/>
        </authorList>
    </citation>
    <scope>NUCLEOTIDE SEQUENCE</scope>
    <source>
        <strain evidence="3">MNPRO001-30</strain>
        <tissue evidence="3">Meninges</tissue>
    </source>
</reference>